<name>A0A2T1DKH1_9CYAN</name>
<reference evidence="1 2" key="1">
    <citation type="submission" date="2018-02" db="EMBL/GenBank/DDBJ databases">
        <authorList>
            <person name="Cohen D.B."/>
            <person name="Kent A.D."/>
        </authorList>
    </citation>
    <scope>NUCLEOTIDE SEQUENCE [LARGE SCALE GENOMIC DNA]</scope>
    <source>
        <strain evidence="1 2">ULC007</strain>
    </source>
</reference>
<keyword evidence="2" id="KW-1185">Reference proteome</keyword>
<accession>A0A2T1DKH1</accession>
<evidence type="ECO:0000313" key="2">
    <source>
        <dbReference type="Proteomes" id="UP000238634"/>
    </source>
</evidence>
<protein>
    <recommendedName>
        <fullName evidence="3">SMI1/KNR4 family protein</fullName>
    </recommendedName>
</protein>
<sequence length="153" mass="16999">MASIGQSSSGSVGSSLVIYCLPSDQSDVPDFRQEMEDSKDVEGSELSYRILHGEALDLITTSQILDHAFVFGHTDGGESLIWDLQSYSSTDDSYDIYMTRVEDFPGVFKVGRNFFEFVQLYGLGIGDSSHLPDWTQHNPDGVGKTFKPLKKPY</sequence>
<proteinExistence type="predicted"/>
<reference evidence="1 2" key="2">
    <citation type="submission" date="2018-03" db="EMBL/GenBank/DDBJ databases">
        <title>The ancient ancestry and fast evolution of plastids.</title>
        <authorList>
            <person name="Moore K.R."/>
            <person name="Magnabosco C."/>
            <person name="Momper L."/>
            <person name="Gold D.A."/>
            <person name="Bosak T."/>
            <person name="Fournier G.P."/>
        </authorList>
    </citation>
    <scope>NUCLEOTIDE SEQUENCE [LARGE SCALE GENOMIC DNA]</scope>
    <source>
        <strain evidence="1 2">ULC007</strain>
    </source>
</reference>
<organism evidence="1 2">
    <name type="scientific">Phormidesmis priestleyi ULC007</name>
    <dbReference type="NCBI Taxonomy" id="1920490"/>
    <lineage>
        <taxon>Bacteria</taxon>
        <taxon>Bacillati</taxon>
        <taxon>Cyanobacteriota</taxon>
        <taxon>Cyanophyceae</taxon>
        <taxon>Leptolyngbyales</taxon>
        <taxon>Leptolyngbyaceae</taxon>
        <taxon>Phormidesmis</taxon>
    </lineage>
</organism>
<dbReference type="Proteomes" id="UP000238634">
    <property type="component" value="Unassembled WGS sequence"/>
</dbReference>
<gene>
    <name evidence="1" type="ORF">C7B65_06205</name>
</gene>
<comment type="caution">
    <text evidence="1">The sequence shown here is derived from an EMBL/GenBank/DDBJ whole genome shotgun (WGS) entry which is preliminary data.</text>
</comment>
<dbReference type="AlphaFoldDB" id="A0A2T1DKH1"/>
<dbReference type="EMBL" id="PVWG01000004">
    <property type="protein sequence ID" value="PSB20990.1"/>
    <property type="molecule type" value="Genomic_DNA"/>
</dbReference>
<evidence type="ECO:0008006" key="3">
    <source>
        <dbReference type="Google" id="ProtNLM"/>
    </source>
</evidence>
<evidence type="ECO:0000313" key="1">
    <source>
        <dbReference type="EMBL" id="PSB20990.1"/>
    </source>
</evidence>